<dbReference type="InterPro" id="IPR006037">
    <property type="entry name" value="RCK_C"/>
</dbReference>
<dbReference type="InterPro" id="IPR006036">
    <property type="entry name" value="K_uptake_TrkA"/>
</dbReference>
<evidence type="ECO:0000259" key="7">
    <source>
        <dbReference type="PROSITE" id="PS51201"/>
    </source>
</evidence>
<dbReference type="SUPFAM" id="SSF116726">
    <property type="entry name" value="TrkA C-terminal domain-like"/>
    <property type="match status" value="2"/>
</dbReference>
<dbReference type="PROSITE" id="PS51202">
    <property type="entry name" value="RCK_C"/>
    <property type="match status" value="2"/>
</dbReference>
<dbReference type="InterPro" id="IPR036721">
    <property type="entry name" value="RCK_C_sf"/>
</dbReference>
<evidence type="ECO:0000256" key="1">
    <source>
        <dbReference type="ARBA" id="ARBA00017378"/>
    </source>
</evidence>
<dbReference type="GO" id="GO:0015079">
    <property type="term" value="F:potassium ion transmembrane transporter activity"/>
    <property type="evidence" value="ECO:0007669"/>
    <property type="project" value="InterPro"/>
</dbReference>
<dbReference type="AlphaFoldDB" id="A0A518EUZ2"/>
<dbReference type="PRINTS" id="PR00335">
    <property type="entry name" value="KUPTAKETRKA"/>
</dbReference>
<organism evidence="9 10">
    <name type="scientific">Saltatorellus ferox</name>
    <dbReference type="NCBI Taxonomy" id="2528018"/>
    <lineage>
        <taxon>Bacteria</taxon>
        <taxon>Pseudomonadati</taxon>
        <taxon>Planctomycetota</taxon>
        <taxon>Planctomycetia</taxon>
        <taxon>Planctomycetia incertae sedis</taxon>
        <taxon>Saltatorellus</taxon>
    </lineage>
</organism>
<keyword evidence="2" id="KW-0813">Transport</keyword>
<dbReference type="SUPFAM" id="SSF51735">
    <property type="entry name" value="NAD(P)-binding Rossmann-fold domains"/>
    <property type="match status" value="2"/>
</dbReference>
<keyword evidence="4" id="KW-0630">Potassium</keyword>
<evidence type="ECO:0000259" key="8">
    <source>
        <dbReference type="PROSITE" id="PS51202"/>
    </source>
</evidence>
<dbReference type="InterPro" id="IPR050721">
    <property type="entry name" value="Trk_Ktr_HKT_K-transport"/>
</dbReference>
<keyword evidence="6" id="KW-0406">Ion transport</keyword>
<evidence type="ECO:0000256" key="4">
    <source>
        <dbReference type="ARBA" id="ARBA00022958"/>
    </source>
</evidence>
<dbReference type="EMBL" id="CP036434">
    <property type="protein sequence ID" value="QDV07909.1"/>
    <property type="molecule type" value="Genomic_DNA"/>
</dbReference>
<reference evidence="9 10" key="1">
    <citation type="submission" date="2019-02" db="EMBL/GenBank/DDBJ databases">
        <title>Deep-cultivation of Planctomycetes and their phenomic and genomic characterization uncovers novel biology.</title>
        <authorList>
            <person name="Wiegand S."/>
            <person name="Jogler M."/>
            <person name="Boedeker C."/>
            <person name="Pinto D."/>
            <person name="Vollmers J."/>
            <person name="Rivas-Marin E."/>
            <person name="Kohn T."/>
            <person name="Peeters S.H."/>
            <person name="Heuer A."/>
            <person name="Rast P."/>
            <person name="Oberbeckmann S."/>
            <person name="Bunk B."/>
            <person name="Jeske O."/>
            <person name="Meyerdierks A."/>
            <person name="Storesund J.E."/>
            <person name="Kallscheuer N."/>
            <person name="Luecker S."/>
            <person name="Lage O.M."/>
            <person name="Pohl T."/>
            <person name="Merkel B.J."/>
            <person name="Hornburger P."/>
            <person name="Mueller R.-W."/>
            <person name="Bruemmer F."/>
            <person name="Labrenz M."/>
            <person name="Spormann A.M."/>
            <person name="Op den Camp H."/>
            <person name="Overmann J."/>
            <person name="Amann R."/>
            <person name="Jetten M.S.M."/>
            <person name="Mascher T."/>
            <person name="Medema M.H."/>
            <person name="Devos D.P."/>
            <person name="Kaster A.-K."/>
            <person name="Ovreas L."/>
            <person name="Rohde M."/>
            <person name="Galperin M.Y."/>
            <person name="Jogler C."/>
        </authorList>
    </citation>
    <scope>NUCLEOTIDE SEQUENCE [LARGE SCALE GENOMIC DNA]</scope>
    <source>
        <strain evidence="9 10">Poly30</strain>
    </source>
</reference>
<keyword evidence="10" id="KW-1185">Reference proteome</keyword>
<dbReference type="PROSITE" id="PS51201">
    <property type="entry name" value="RCK_N"/>
    <property type="match status" value="2"/>
</dbReference>
<feature type="domain" description="RCK N-terminal" evidence="7">
    <location>
        <begin position="230"/>
        <end position="350"/>
    </location>
</feature>
<dbReference type="Gene3D" id="3.30.70.1450">
    <property type="entry name" value="Regulator of K+ conductance, C-terminal domain"/>
    <property type="match status" value="2"/>
</dbReference>
<dbReference type="NCBIfam" id="NF007039">
    <property type="entry name" value="PRK09496.3-2"/>
    <property type="match status" value="1"/>
</dbReference>
<evidence type="ECO:0000256" key="3">
    <source>
        <dbReference type="ARBA" id="ARBA00022538"/>
    </source>
</evidence>
<dbReference type="RefSeq" id="WP_145199635.1">
    <property type="nucleotide sequence ID" value="NZ_CP036434.1"/>
</dbReference>
<accession>A0A518EUZ2</accession>
<dbReference type="Gene3D" id="3.40.50.720">
    <property type="entry name" value="NAD(P)-binding Rossmann-like Domain"/>
    <property type="match status" value="2"/>
</dbReference>
<evidence type="ECO:0000256" key="6">
    <source>
        <dbReference type="ARBA" id="ARBA00023065"/>
    </source>
</evidence>
<name>A0A518EUZ2_9BACT</name>
<feature type="domain" description="RCK C-terminal" evidence="8">
    <location>
        <begin position="144"/>
        <end position="225"/>
    </location>
</feature>
<evidence type="ECO:0000256" key="2">
    <source>
        <dbReference type="ARBA" id="ARBA00022448"/>
    </source>
</evidence>
<sequence length="449" mass="48256">MNPLKIVIVGAGEVGQHIAGILSREQHAVTIVDPDPAKARKLAESFDLQTYRGDGTRADVLMDAGASTADLVVAVADDDHVNLLTSVIAKRLGARRVIVRLKDTRILESYRYFYKDTLGFDIEISVEQLAADKVQEMVREHHALEVESFANGKVQMRRLPLRTESELTSAPLGEIRMPSGVLVAAISRRGELEVPSGDAELMIGDQVYLMGTKKGLDAFEKTAGEKVAYKRSVVVYGISSIGRAIAKSLSTERGLNVIAIESDEAKARAFDLECNGKLKVLVGDVMDRNVLQEEGIGDASVFVSATEDDGKNIVACQLAKAFGVERTVAVIDGAGLSEIFDFLEGVDQIVSPRIASANAIMRFVRAGSLDAIAVIAGGKAEVLEFVTVLHEPTKVKKLGLPKGVVLGAIVRGEEVTVPAGDTVVRDGDTLIVFAKSEAIPEVEKLLRDR</sequence>
<feature type="domain" description="RCK N-terminal" evidence="7">
    <location>
        <begin position="3"/>
        <end position="126"/>
    </location>
</feature>
<dbReference type="Pfam" id="PF02080">
    <property type="entry name" value="TrkA_C"/>
    <property type="match status" value="2"/>
</dbReference>
<dbReference type="PANTHER" id="PTHR43833">
    <property type="entry name" value="POTASSIUM CHANNEL PROTEIN 2-RELATED-RELATED"/>
    <property type="match status" value="1"/>
</dbReference>
<proteinExistence type="predicted"/>
<keyword evidence="5" id="KW-0520">NAD</keyword>
<gene>
    <name evidence="9" type="primary">trkA</name>
    <name evidence="9" type="ORF">Poly30_34440</name>
</gene>
<dbReference type="OrthoDB" id="9775180at2"/>
<keyword evidence="3" id="KW-0633">Potassium transport</keyword>
<evidence type="ECO:0000313" key="9">
    <source>
        <dbReference type="EMBL" id="QDV07909.1"/>
    </source>
</evidence>
<dbReference type="InterPro" id="IPR003148">
    <property type="entry name" value="RCK_N"/>
</dbReference>
<protein>
    <recommendedName>
        <fullName evidence="1">Trk system potassium uptake protein TrkA</fullName>
    </recommendedName>
</protein>
<evidence type="ECO:0000313" key="10">
    <source>
        <dbReference type="Proteomes" id="UP000320390"/>
    </source>
</evidence>
<dbReference type="InterPro" id="IPR036291">
    <property type="entry name" value="NAD(P)-bd_dom_sf"/>
</dbReference>
<dbReference type="Pfam" id="PF02254">
    <property type="entry name" value="TrkA_N"/>
    <property type="match status" value="2"/>
</dbReference>
<dbReference type="Proteomes" id="UP000320390">
    <property type="component" value="Chromosome"/>
</dbReference>
<evidence type="ECO:0000256" key="5">
    <source>
        <dbReference type="ARBA" id="ARBA00023027"/>
    </source>
</evidence>
<feature type="domain" description="RCK C-terminal" evidence="8">
    <location>
        <begin position="370"/>
        <end position="448"/>
    </location>
</feature>
<dbReference type="GO" id="GO:0005886">
    <property type="term" value="C:plasma membrane"/>
    <property type="evidence" value="ECO:0007669"/>
    <property type="project" value="InterPro"/>
</dbReference>
<dbReference type="PANTHER" id="PTHR43833:SF5">
    <property type="entry name" value="TRK SYSTEM POTASSIUM UPTAKE PROTEIN TRKA"/>
    <property type="match status" value="1"/>
</dbReference>